<sequence length="254" mass="28807">MEVIEREQDVYHRFNQFPREQVDCIVPCLRLDKNATHLAYMENGNLRNYLAKNQPSRAVQITWFRQMAQALEQVHDKCVLVADIASRNFLLDSDLSIKICDFSESSLLPIGTVMEMADDDGYSIQTDIRQLGAVIYEVITRQECDFDLFREGIPPDGRAIWPPRDSLPSTDGLWLGPIIERCWVEGGFQNAHALSQALGSVDLMGISDEDSGLWDNLLPITRWNHHDHVKNSVILLAVVLTVVAFIGSRTKKQP</sequence>
<dbReference type="OrthoDB" id="1668230at2759"/>
<gene>
    <name evidence="11" type="ORF">CDV56_106526</name>
</gene>
<dbReference type="RefSeq" id="XP_026612282.1">
    <property type="nucleotide sequence ID" value="XM_026760145.1"/>
</dbReference>
<evidence type="ECO:0000313" key="11">
    <source>
        <dbReference type="EMBL" id="RHZ49227.1"/>
    </source>
</evidence>
<dbReference type="GO" id="GO:0005737">
    <property type="term" value="C:cytoplasm"/>
    <property type="evidence" value="ECO:0007669"/>
    <property type="project" value="TreeGrafter"/>
</dbReference>
<feature type="domain" description="Protein kinase" evidence="10">
    <location>
        <begin position="1"/>
        <end position="254"/>
    </location>
</feature>
<dbReference type="EC" id="2.7.11.1" evidence="1"/>
<protein>
    <recommendedName>
        <fullName evidence="1">non-specific serine/threonine protein kinase</fullName>
        <ecNumber evidence="1">2.7.11.1</ecNumber>
    </recommendedName>
</protein>
<keyword evidence="9" id="KW-1133">Transmembrane helix</keyword>
<dbReference type="InterPro" id="IPR011009">
    <property type="entry name" value="Kinase-like_dom_sf"/>
</dbReference>
<evidence type="ECO:0000256" key="7">
    <source>
        <dbReference type="ARBA" id="ARBA00047899"/>
    </source>
</evidence>
<keyword evidence="12" id="KW-1185">Reference proteome</keyword>
<evidence type="ECO:0000256" key="9">
    <source>
        <dbReference type="SAM" id="Phobius"/>
    </source>
</evidence>
<dbReference type="GeneID" id="38128500"/>
<dbReference type="PANTHER" id="PTHR24361">
    <property type="entry name" value="MITOGEN-ACTIVATED KINASE KINASE KINASE"/>
    <property type="match status" value="1"/>
</dbReference>
<dbReference type="STRING" id="41047.A0A397GFI1"/>
<evidence type="ECO:0000256" key="1">
    <source>
        <dbReference type="ARBA" id="ARBA00012513"/>
    </source>
</evidence>
<comment type="caution">
    <text evidence="11">The sequence shown here is derived from an EMBL/GenBank/DDBJ whole genome shotgun (WGS) entry which is preliminary data.</text>
</comment>
<organism evidence="11 12">
    <name type="scientific">Aspergillus thermomutatus</name>
    <name type="common">Neosartorya pseudofischeri</name>
    <dbReference type="NCBI Taxonomy" id="41047"/>
    <lineage>
        <taxon>Eukaryota</taxon>
        <taxon>Fungi</taxon>
        <taxon>Dikarya</taxon>
        <taxon>Ascomycota</taxon>
        <taxon>Pezizomycotina</taxon>
        <taxon>Eurotiomycetes</taxon>
        <taxon>Eurotiomycetidae</taxon>
        <taxon>Eurotiales</taxon>
        <taxon>Aspergillaceae</taxon>
        <taxon>Aspergillus</taxon>
        <taxon>Aspergillus subgen. Fumigati</taxon>
    </lineage>
</organism>
<name>A0A397GFI1_ASPTH</name>
<keyword evidence="9" id="KW-0472">Membrane</keyword>
<dbReference type="Gene3D" id="1.10.510.10">
    <property type="entry name" value="Transferase(Phosphotransferase) domain 1"/>
    <property type="match status" value="1"/>
</dbReference>
<reference evidence="11" key="1">
    <citation type="submission" date="2018-08" db="EMBL/GenBank/DDBJ databases">
        <title>Draft genome sequence of azole-resistant Aspergillus thermomutatus (Neosartorya pseudofischeri) strain HMR AF 39, isolated from a human nasal aspirate.</title>
        <authorList>
            <person name="Parent-Michaud M."/>
            <person name="Dufresne P.J."/>
            <person name="Fournier E."/>
            <person name="Martineau C."/>
            <person name="Moreira S."/>
            <person name="Perkins V."/>
            <person name="De Repentigny L."/>
            <person name="Dufresne S.F."/>
        </authorList>
    </citation>
    <scope>NUCLEOTIDE SEQUENCE [LARGE SCALE GENOMIC DNA]</scope>
    <source>
        <strain evidence="11">HMR AF 39</strain>
    </source>
</reference>
<dbReference type="Pfam" id="PF07714">
    <property type="entry name" value="PK_Tyr_Ser-Thr"/>
    <property type="match status" value="1"/>
</dbReference>
<keyword evidence="2" id="KW-0723">Serine/threonine-protein kinase</keyword>
<evidence type="ECO:0000259" key="10">
    <source>
        <dbReference type="PROSITE" id="PS50011"/>
    </source>
</evidence>
<dbReference type="PROSITE" id="PS50011">
    <property type="entry name" value="PROTEIN_KINASE_DOM"/>
    <property type="match status" value="1"/>
</dbReference>
<evidence type="ECO:0000256" key="4">
    <source>
        <dbReference type="ARBA" id="ARBA00022741"/>
    </source>
</evidence>
<dbReference type="EMBL" id="NKHU02000182">
    <property type="protein sequence ID" value="RHZ49227.1"/>
    <property type="molecule type" value="Genomic_DNA"/>
</dbReference>
<feature type="transmembrane region" description="Helical" evidence="9">
    <location>
        <begin position="229"/>
        <end position="248"/>
    </location>
</feature>
<evidence type="ECO:0000256" key="5">
    <source>
        <dbReference type="ARBA" id="ARBA00022777"/>
    </source>
</evidence>
<dbReference type="GO" id="GO:0005524">
    <property type="term" value="F:ATP binding"/>
    <property type="evidence" value="ECO:0007669"/>
    <property type="project" value="UniProtKB-KW"/>
</dbReference>
<dbReference type="Proteomes" id="UP000215305">
    <property type="component" value="Unassembled WGS sequence"/>
</dbReference>
<keyword evidence="3" id="KW-0808">Transferase</keyword>
<dbReference type="InterPro" id="IPR001245">
    <property type="entry name" value="Ser-Thr/Tyr_kinase_cat_dom"/>
</dbReference>
<keyword evidence="5" id="KW-0418">Kinase</keyword>
<dbReference type="InterPro" id="IPR000719">
    <property type="entry name" value="Prot_kinase_dom"/>
</dbReference>
<dbReference type="VEuPathDB" id="FungiDB:CDV56_106526"/>
<evidence type="ECO:0000313" key="12">
    <source>
        <dbReference type="Proteomes" id="UP000215305"/>
    </source>
</evidence>
<dbReference type="InterPro" id="IPR053235">
    <property type="entry name" value="Ser_Thr_kinase"/>
</dbReference>
<proteinExistence type="predicted"/>
<accession>A0A397GFI1</accession>
<keyword evidence="6" id="KW-0067">ATP-binding</keyword>
<evidence type="ECO:0000256" key="3">
    <source>
        <dbReference type="ARBA" id="ARBA00022679"/>
    </source>
</evidence>
<evidence type="ECO:0000256" key="8">
    <source>
        <dbReference type="ARBA" id="ARBA00048679"/>
    </source>
</evidence>
<keyword evidence="4" id="KW-0547">Nucleotide-binding</keyword>
<evidence type="ECO:0000256" key="6">
    <source>
        <dbReference type="ARBA" id="ARBA00022840"/>
    </source>
</evidence>
<comment type="catalytic activity">
    <reaction evidence="7">
        <text>L-threonyl-[protein] + ATP = O-phospho-L-threonyl-[protein] + ADP + H(+)</text>
        <dbReference type="Rhea" id="RHEA:46608"/>
        <dbReference type="Rhea" id="RHEA-COMP:11060"/>
        <dbReference type="Rhea" id="RHEA-COMP:11605"/>
        <dbReference type="ChEBI" id="CHEBI:15378"/>
        <dbReference type="ChEBI" id="CHEBI:30013"/>
        <dbReference type="ChEBI" id="CHEBI:30616"/>
        <dbReference type="ChEBI" id="CHEBI:61977"/>
        <dbReference type="ChEBI" id="CHEBI:456216"/>
        <dbReference type="EC" id="2.7.11.1"/>
    </reaction>
</comment>
<comment type="catalytic activity">
    <reaction evidence="8">
        <text>L-seryl-[protein] + ATP = O-phospho-L-seryl-[protein] + ADP + H(+)</text>
        <dbReference type="Rhea" id="RHEA:17989"/>
        <dbReference type="Rhea" id="RHEA-COMP:9863"/>
        <dbReference type="Rhea" id="RHEA-COMP:11604"/>
        <dbReference type="ChEBI" id="CHEBI:15378"/>
        <dbReference type="ChEBI" id="CHEBI:29999"/>
        <dbReference type="ChEBI" id="CHEBI:30616"/>
        <dbReference type="ChEBI" id="CHEBI:83421"/>
        <dbReference type="ChEBI" id="CHEBI:456216"/>
        <dbReference type="EC" id="2.7.11.1"/>
    </reaction>
</comment>
<dbReference type="GO" id="GO:0004674">
    <property type="term" value="F:protein serine/threonine kinase activity"/>
    <property type="evidence" value="ECO:0007669"/>
    <property type="project" value="UniProtKB-KW"/>
</dbReference>
<keyword evidence="9" id="KW-0812">Transmembrane</keyword>
<dbReference type="AlphaFoldDB" id="A0A397GFI1"/>
<evidence type="ECO:0000256" key="2">
    <source>
        <dbReference type="ARBA" id="ARBA00022527"/>
    </source>
</evidence>
<dbReference type="PANTHER" id="PTHR24361:SF433">
    <property type="entry name" value="PROTEIN KINASE DOMAIN-CONTAINING PROTEIN"/>
    <property type="match status" value="1"/>
</dbReference>
<dbReference type="SUPFAM" id="SSF56112">
    <property type="entry name" value="Protein kinase-like (PK-like)"/>
    <property type="match status" value="1"/>
</dbReference>